<dbReference type="InterPro" id="IPR025671">
    <property type="entry name" value="HXXEE"/>
</dbReference>
<comment type="caution">
    <text evidence="2">The sequence shown here is derived from an EMBL/GenBank/DDBJ whole genome shotgun (WGS) entry which is preliminary data.</text>
</comment>
<sequence length="209" mass="22115">MMFGHRNGNGDRGGQGVPVEATRGLFWAWVANDLEELTTMGPWSRRHGSELASRLAGRLPGGAPRRVSGGLSERHVRVSISIMGCLMLALAERGRATGGRSRLYQVGLLGFGVHGFTHLLNSAVRRGYTPGVATAPTVVIPFSAWAVRELARNGVLRLDGRTITTALVGLPVTILGIHGLTARLVDPEDAPEDVAPGRTTPGERTTPGG</sequence>
<evidence type="ECO:0000256" key="1">
    <source>
        <dbReference type="SAM" id="MobiDB-lite"/>
    </source>
</evidence>
<proteinExistence type="predicted"/>
<dbReference type="Pfam" id="PF13787">
    <property type="entry name" value="HXXEE"/>
    <property type="match status" value="1"/>
</dbReference>
<gene>
    <name evidence="2" type="ORF">HMPREF0682_2321</name>
</gene>
<accession>U2SFB8</accession>
<organism evidence="2 3">
    <name type="scientific">Propionibacterium acidifaciens F0233</name>
    <dbReference type="NCBI Taxonomy" id="553198"/>
    <lineage>
        <taxon>Bacteria</taxon>
        <taxon>Bacillati</taxon>
        <taxon>Actinomycetota</taxon>
        <taxon>Actinomycetes</taxon>
        <taxon>Propionibacteriales</taxon>
        <taxon>Propionibacteriaceae</taxon>
        <taxon>Propionibacterium</taxon>
    </lineage>
</organism>
<dbReference type="GeneID" id="95359812"/>
<evidence type="ECO:0000313" key="3">
    <source>
        <dbReference type="Proteomes" id="UP000017052"/>
    </source>
</evidence>
<dbReference type="AlphaFoldDB" id="U2SFB8"/>
<protein>
    <recommendedName>
        <fullName evidence="4">HXXEE domain-containing protein</fullName>
    </recommendedName>
</protein>
<keyword evidence="3" id="KW-1185">Reference proteome</keyword>
<evidence type="ECO:0008006" key="4">
    <source>
        <dbReference type="Google" id="ProtNLM"/>
    </source>
</evidence>
<evidence type="ECO:0000313" key="2">
    <source>
        <dbReference type="EMBL" id="ERK61377.1"/>
    </source>
</evidence>
<feature type="region of interest" description="Disordered" evidence="1">
    <location>
        <begin position="187"/>
        <end position="209"/>
    </location>
</feature>
<name>U2SFB8_9ACTN</name>
<reference evidence="2" key="1">
    <citation type="submission" date="2013-08" db="EMBL/GenBank/DDBJ databases">
        <authorList>
            <person name="Durkin A.S."/>
            <person name="Haft D.R."/>
            <person name="McCorrison J."/>
            <person name="Torralba M."/>
            <person name="Gillis M."/>
            <person name="Haft D.H."/>
            <person name="Methe B."/>
            <person name="Sutton G."/>
            <person name="Nelson K.E."/>
        </authorList>
    </citation>
    <scope>NUCLEOTIDE SEQUENCE [LARGE SCALE GENOMIC DNA]</scope>
    <source>
        <strain evidence="2">F0233</strain>
    </source>
</reference>
<dbReference type="Proteomes" id="UP000017052">
    <property type="component" value="Unassembled WGS sequence"/>
</dbReference>
<dbReference type="RefSeq" id="WP_021796579.1">
    <property type="nucleotide sequence ID" value="NZ_ACVN02000054.1"/>
</dbReference>
<dbReference type="EMBL" id="ACVN02000054">
    <property type="protein sequence ID" value="ERK61377.1"/>
    <property type="molecule type" value="Genomic_DNA"/>
</dbReference>
<feature type="compositionally biased region" description="Low complexity" evidence="1">
    <location>
        <begin position="196"/>
        <end position="209"/>
    </location>
</feature>